<sequence>MKSRSSFPWCGVFFPLSSFLLPCFPCAAESGAEKLLVSVSGDETDDQASTEREKNPDARERFVQAFNGSDNKRDREKEAGRMRPRTNVQQPRQRATDALDFLVSQTETPLLGCRQGTGTCDKVNAN</sequence>
<dbReference type="AlphaFoldDB" id="A0A086JHN8"/>
<feature type="region of interest" description="Disordered" evidence="1">
    <location>
        <begin position="40"/>
        <end position="94"/>
    </location>
</feature>
<keyword evidence="2" id="KW-0732">Signal</keyword>
<feature type="compositionally biased region" description="Basic and acidic residues" evidence="1">
    <location>
        <begin position="49"/>
        <end position="62"/>
    </location>
</feature>
<dbReference type="EMBL" id="AHZU02001502">
    <property type="protein sequence ID" value="KFG31656.1"/>
    <property type="molecule type" value="Genomic_DNA"/>
</dbReference>
<feature type="signal peptide" evidence="2">
    <location>
        <begin position="1"/>
        <end position="28"/>
    </location>
</feature>
<accession>A0A086JHN8</accession>
<evidence type="ECO:0000256" key="1">
    <source>
        <dbReference type="SAM" id="MobiDB-lite"/>
    </source>
</evidence>
<feature type="chain" id="PRO_5001808205" evidence="2">
    <location>
        <begin position="29"/>
        <end position="126"/>
    </location>
</feature>
<evidence type="ECO:0000313" key="3">
    <source>
        <dbReference type="EMBL" id="KFG31656.1"/>
    </source>
</evidence>
<proteinExistence type="predicted"/>
<dbReference type="VEuPathDB" id="ToxoDB:TGDOM2_236150"/>
<comment type="caution">
    <text evidence="3">The sequence shown here is derived from an EMBL/GenBank/DDBJ whole genome shotgun (WGS) entry which is preliminary data.</text>
</comment>
<organism evidence="3 4">
    <name type="scientific">Toxoplasma gondii GAB2-2007-GAL-DOM2</name>
    <dbReference type="NCBI Taxonomy" id="1130820"/>
    <lineage>
        <taxon>Eukaryota</taxon>
        <taxon>Sar</taxon>
        <taxon>Alveolata</taxon>
        <taxon>Apicomplexa</taxon>
        <taxon>Conoidasida</taxon>
        <taxon>Coccidia</taxon>
        <taxon>Eucoccidiorida</taxon>
        <taxon>Eimeriorina</taxon>
        <taxon>Sarcocystidae</taxon>
        <taxon>Toxoplasma</taxon>
    </lineage>
</organism>
<dbReference type="Proteomes" id="UP000028837">
    <property type="component" value="Unassembled WGS sequence"/>
</dbReference>
<reference evidence="3 4" key="1">
    <citation type="submission" date="2014-02" db="EMBL/GenBank/DDBJ databases">
        <authorList>
            <person name="Sibley D."/>
            <person name="Venepally P."/>
            <person name="Karamycheva S."/>
            <person name="Hadjithomas M."/>
            <person name="Khan A."/>
            <person name="Brunk B."/>
            <person name="Roos D."/>
            <person name="Caler E."/>
            <person name="Lorenzi H."/>
        </authorList>
    </citation>
    <scope>NUCLEOTIDE SEQUENCE [LARGE SCALE GENOMIC DNA]</scope>
    <source>
        <strain evidence="3 4">GAB2-2007-GAL-DOM2</strain>
    </source>
</reference>
<name>A0A086JHN8_TOXGO</name>
<feature type="compositionally biased region" description="Basic and acidic residues" evidence="1">
    <location>
        <begin position="70"/>
        <end position="81"/>
    </location>
</feature>
<evidence type="ECO:0000256" key="2">
    <source>
        <dbReference type="SAM" id="SignalP"/>
    </source>
</evidence>
<gene>
    <name evidence="3" type="ORF">TGDOM2_236150</name>
</gene>
<protein>
    <submittedName>
        <fullName evidence="3">Uncharacterized protein</fullName>
    </submittedName>
</protein>
<evidence type="ECO:0000313" key="4">
    <source>
        <dbReference type="Proteomes" id="UP000028837"/>
    </source>
</evidence>